<comment type="caution">
    <text evidence="6">The sequence shown here is derived from an EMBL/GenBank/DDBJ whole genome shotgun (WGS) entry which is preliminary data.</text>
</comment>
<sequence length="285" mass="30519">MIERPLDVAAVRAFVRIAELGSFTRAAEVLQMTQAAISLKLKRLEDRLGFRLIERTPRYVELSARGAAFLGQARELLAAHDRALSAAAEGRQRLAVGISEHVAGPELPALIARMNAADPQLLIEIRIASSGDLLQSYDRRELDTVIVRLHAGRDDGQVLTKEKFGWFAAPDWQHRAGEPLPLATMAQPCGVRAIAEQLLDESGIPWAEVFVGGGVMAVASAVMAGLGVAALSPRMLPFGAVDAGPRLGLPALPQLPVLLHTRIRDGRAREALTALGAAFRSAVKG</sequence>
<keyword evidence="4" id="KW-0804">Transcription</keyword>
<feature type="domain" description="HTH lysR-type" evidence="5">
    <location>
        <begin position="6"/>
        <end position="63"/>
    </location>
</feature>
<dbReference type="SUPFAM" id="SSF46785">
    <property type="entry name" value="Winged helix' DNA-binding domain"/>
    <property type="match status" value="1"/>
</dbReference>
<comment type="similarity">
    <text evidence="1">Belongs to the LysR transcriptional regulatory family.</text>
</comment>
<dbReference type="Gene3D" id="1.10.10.10">
    <property type="entry name" value="Winged helix-like DNA-binding domain superfamily/Winged helix DNA-binding domain"/>
    <property type="match status" value="1"/>
</dbReference>
<dbReference type="AlphaFoldDB" id="A0A424W3Y6"/>
<proteinExistence type="inferred from homology"/>
<dbReference type="GO" id="GO:0003700">
    <property type="term" value="F:DNA-binding transcription factor activity"/>
    <property type="evidence" value="ECO:0007669"/>
    <property type="project" value="InterPro"/>
</dbReference>
<gene>
    <name evidence="6" type="ORF">DY367_30070</name>
</gene>
<dbReference type="RefSeq" id="WP_118934913.1">
    <property type="nucleotide sequence ID" value="NZ_CP061008.1"/>
</dbReference>
<dbReference type="Proteomes" id="UP000285324">
    <property type="component" value="Unassembled WGS sequence"/>
</dbReference>
<dbReference type="SUPFAM" id="SSF53850">
    <property type="entry name" value="Periplasmic binding protein-like II"/>
    <property type="match status" value="1"/>
</dbReference>
<accession>A0A424W3Y6</accession>
<dbReference type="GO" id="GO:0003677">
    <property type="term" value="F:DNA binding"/>
    <property type="evidence" value="ECO:0007669"/>
    <property type="project" value="UniProtKB-KW"/>
</dbReference>
<dbReference type="InterPro" id="IPR036388">
    <property type="entry name" value="WH-like_DNA-bd_sf"/>
</dbReference>
<name>A0A424W3Y6_ALCXX</name>
<dbReference type="Pfam" id="PF03466">
    <property type="entry name" value="LysR_substrate"/>
    <property type="match status" value="1"/>
</dbReference>
<evidence type="ECO:0000256" key="1">
    <source>
        <dbReference type="ARBA" id="ARBA00009437"/>
    </source>
</evidence>
<evidence type="ECO:0000256" key="2">
    <source>
        <dbReference type="ARBA" id="ARBA00023015"/>
    </source>
</evidence>
<organism evidence="6 7">
    <name type="scientific">Alcaligenes xylosoxydans xylosoxydans</name>
    <name type="common">Achromobacter xylosoxidans</name>
    <dbReference type="NCBI Taxonomy" id="85698"/>
    <lineage>
        <taxon>Bacteria</taxon>
        <taxon>Pseudomonadati</taxon>
        <taxon>Pseudomonadota</taxon>
        <taxon>Betaproteobacteria</taxon>
        <taxon>Burkholderiales</taxon>
        <taxon>Alcaligenaceae</taxon>
        <taxon>Achromobacter</taxon>
    </lineage>
</organism>
<evidence type="ECO:0000256" key="4">
    <source>
        <dbReference type="ARBA" id="ARBA00023163"/>
    </source>
</evidence>
<dbReference type="EMBL" id="QVXO01000086">
    <property type="protein sequence ID" value="RPJ87996.1"/>
    <property type="molecule type" value="Genomic_DNA"/>
</dbReference>
<dbReference type="PANTHER" id="PTHR30579:SF7">
    <property type="entry name" value="HTH-TYPE TRANSCRIPTIONAL REGULATOR LRHA-RELATED"/>
    <property type="match status" value="1"/>
</dbReference>
<dbReference type="FunFam" id="1.10.10.10:FF:000001">
    <property type="entry name" value="LysR family transcriptional regulator"/>
    <property type="match status" value="1"/>
</dbReference>
<reference evidence="6 7" key="1">
    <citation type="submission" date="2018-08" db="EMBL/GenBank/DDBJ databases">
        <title>Achromobacter xylosoxidans Genome sequencing and assembly.</title>
        <authorList>
            <person name="Wang R."/>
            <person name="Rensing C."/>
            <person name="Li Y."/>
        </authorList>
    </citation>
    <scope>NUCLEOTIDE SEQUENCE [LARGE SCALE GENOMIC DNA]</scope>
    <source>
        <strain evidence="6 7">GD003A</strain>
    </source>
</reference>
<dbReference type="Pfam" id="PF00126">
    <property type="entry name" value="HTH_1"/>
    <property type="match status" value="1"/>
</dbReference>
<evidence type="ECO:0000313" key="7">
    <source>
        <dbReference type="Proteomes" id="UP000285324"/>
    </source>
</evidence>
<keyword evidence="3" id="KW-0238">DNA-binding</keyword>
<evidence type="ECO:0000313" key="6">
    <source>
        <dbReference type="EMBL" id="RPJ87996.1"/>
    </source>
</evidence>
<dbReference type="OrthoDB" id="5946420at2"/>
<dbReference type="PANTHER" id="PTHR30579">
    <property type="entry name" value="TRANSCRIPTIONAL REGULATOR"/>
    <property type="match status" value="1"/>
</dbReference>
<dbReference type="Gene3D" id="3.40.190.10">
    <property type="entry name" value="Periplasmic binding protein-like II"/>
    <property type="match status" value="2"/>
</dbReference>
<keyword evidence="2" id="KW-0805">Transcription regulation</keyword>
<dbReference type="PROSITE" id="PS50931">
    <property type="entry name" value="HTH_LYSR"/>
    <property type="match status" value="1"/>
</dbReference>
<dbReference type="InterPro" id="IPR000847">
    <property type="entry name" value="LysR_HTH_N"/>
</dbReference>
<dbReference type="PRINTS" id="PR00039">
    <property type="entry name" value="HTHLYSR"/>
</dbReference>
<dbReference type="InterPro" id="IPR036390">
    <property type="entry name" value="WH_DNA-bd_sf"/>
</dbReference>
<dbReference type="InterPro" id="IPR005119">
    <property type="entry name" value="LysR_subst-bd"/>
</dbReference>
<evidence type="ECO:0000259" key="5">
    <source>
        <dbReference type="PROSITE" id="PS50931"/>
    </source>
</evidence>
<dbReference type="InterPro" id="IPR050176">
    <property type="entry name" value="LTTR"/>
</dbReference>
<evidence type="ECO:0000256" key="3">
    <source>
        <dbReference type="ARBA" id="ARBA00023125"/>
    </source>
</evidence>
<protein>
    <submittedName>
        <fullName evidence="6">LysR family transcriptional regulator</fullName>
    </submittedName>
</protein>